<name>A0A378R8N1_9GAMM</name>
<proteinExistence type="predicted"/>
<gene>
    <name evidence="1" type="ORF">NCTC10293_01968</name>
</gene>
<dbReference type="Proteomes" id="UP000255279">
    <property type="component" value="Unassembled WGS sequence"/>
</dbReference>
<organism evidence="1 2">
    <name type="scientific">Moraxella caviae</name>
    <dbReference type="NCBI Taxonomy" id="34060"/>
    <lineage>
        <taxon>Bacteria</taxon>
        <taxon>Pseudomonadati</taxon>
        <taxon>Pseudomonadota</taxon>
        <taxon>Gammaproteobacteria</taxon>
        <taxon>Moraxellales</taxon>
        <taxon>Moraxellaceae</taxon>
        <taxon>Moraxella</taxon>
    </lineage>
</organism>
<evidence type="ECO:0000313" key="1">
    <source>
        <dbReference type="EMBL" id="STZ14375.1"/>
    </source>
</evidence>
<protein>
    <submittedName>
        <fullName evidence="1">Uncharacterized protein</fullName>
    </submittedName>
</protein>
<sequence>MSNEGKLVLFTTRCGALLIRTPWIAGGGVSLMKWFFGYQIKQTNYHAGFRHLKLSMIAVAVAGIFLAACHEDFDNTHAAPVQPEPIQSPVKTQSAKGDSLVKHRVNVSADCPRLVQKRVDSTQVSRRDSMIGKTCDYYIYPDVGDVVDVQVSDDRMRPYLEIPYYHDFANGSYKVVANGRHVIRLKYDAIEHKPDTMDYTIRVDIRPAQ</sequence>
<dbReference type="AlphaFoldDB" id="A0A378R8N1"/>
<evidence type="ECO:0000313" key="2">
    <source>
        <dbReference type="Proteomes" id="UP000255279"/>
    </source>
</evidence>
<reference evidence="1 2" key="1">
    <citation type="submission" date="2018-06" db="EMBL/GenBank/DDBJ databases">
        <authorList>
            <consortium name="Pathogen Informatics"/>
            <person name="Doyle S."/>
        </authorList>
    </citation>
    <scope>NUCLEOTIDE SEQUENCE [LARGE SCALE GENOMIC DNA]</scope>
    <source>
        <strain evidence="1 2">NCTC10293</strain>
    </source>
</reference>
<accession>A0A378R8N1</accession>
<dbReference type="EMBL" id="UGQE01000004">
    <property type="protein sequence ID" value="STZ14375.1"/>
    <property type="molecule type" value="Genomic_DNA"/>
</dbReference>